<sequence length="363" mass="40498">MQLTVKPTKFALVCTGILSVILLVLQQSCRQGQKKSSDHGVVSFEFKERLSEYGFFTGKLNQLIARADILGYDLSTPLFSDYAVKDRFIVLPKGGKMGYTEHGPLDFSDSTIIIKNFSYINEQKQKVLIETRLLVKDPADHAWKVMNYLWNDAQTDAMKHIRGAKLPITLIDHAGNKHTTNYMVPNTNDCKRCHNNSSKLMPIGPKARNLNFVRLGDSINQLAKWVSLGRMVNMPNLKSVPQLPIWTDENKFSLEQRARAYLDVNCAHCHTKGGDAYNTGLFLDYDVKIPSHLGIGKAPVSAGGGAGGLDFDVVPGDAKHSILLYRMNSVEPGTAMPELARSIIHQEGVDLIRQWIDNMPSKK</sequence>
<reference evidence="1 2" key="1">
    <citation type="submission" date="2018-06" db="EMBL/GenBank/DDBJ databases">
        <authorList>
            <consortium name="Pathogen Informatics"/>
            <person name="Doyle S."/>
        </authorList>
    </citation>
    <scope>NUCLEOTIDE SEQUENCE [LARGE SCALE GENOMIC DNA]</scope>
    <source>
        <strain evidence="1 2">NCTC11343</strain>
    </source>
</reference>
<proteinExistence type="predicted"/>
<protein>
    <submittedName>
        <fullName evidence="1">Uncharacterized protein</fullName>
    </submittedName>
</protein>
<gene>
    <name evidence="1" type="ORF">NCTC11343_00474</name>
</gene>
<dbReference type="GeneID" id="97179068"/>
<dbReference type="EMBL" id="UAUU01000002">
    <property type="protein sequence ID" value="SPZ83954.1"/>
    <property type="molecule type" value="Genomic_DNA"/>
</dbReference>
<evidence type="ECO:0000313" key="2">
    <source>
        <dbReference type="Proteomes" id="UP000251241"/>
    </source>
</evidence>
<evidence type="ECO:0000313" key="1">
    <source>
        <dbReference type="EMBL" id="SPZ83954.1"/>
    </source>
</evidence>
<accession>A0A2X2IRM9</accession>
<dbReference type="NCBIfam" id="TIGR03806">
    <property type="entry name" value="chp_HNE_0200"/>
    <property type="match status" value="1"/>
</dbReference>
<dbReference type="RefSeq" id="WP_112373699.1">
    <property type="nucleotide sequence ID" value="NZ_CP069793.1"/>
</dbReference>
<dbReference type="InterPro" id="IPR022269">
    <property type="entry name" value="SO_2930-like_C"/>
</dbReference>
<name>A0A2X2IRM9_SPHMU</name>
<dbReference type="AlphaFoldDB" id="A0A2X2IRM9"/>
<organism evidence="1 2">
    <name type="scientific">Sphingobacterium multivorum</name>
    <dbReference type="NCBI Taxonomy" id="28454"/>
    <lineage>
        <taxon>Bacteria</taxon>
        <taxon>Pseudomonadati</taxon>
        <taxon>Bacteroidota</taxon>
        <taxon>Sphingobacteriia</taxon>
        <taxon>Sphingobacteriales</taxon>
        <taxon>Sphingobacteriaceae</taxon>
        <taxon>Sphingobacterium</taxon>
    </lineage>
</organism>
<dbReference type="Proteomes" id="UP000251241">
    <property type="component" value="Unassembled WGS sequence"/>
</dbReference>